<organism evidence="6 7">
    <name type="scientific">Roseovarius bejariae</name>
    <dbReference type="NCBI Taxonomy" id="2576383"/>
    <lineage>
        <taxon>Bacteria</taxon>
        <taxon>Pseudomonadati</taxon>
        <taxon>Pseudomonadota</taxon>
        <taxon>Alphaproteobacteria</taxon>
        <taxon>Rhodobacterales</taxon>
        <taxon>Roseobacteraceae</taxon>
        <taxon>Roseovarius</taxon>
    </lineage>
</organism>
<dbReference type="Gene3D" id="3.30.70.940">
    <property type="entry name" value="NusG, N-terminal domain"/>
    <property type="match status" value="1"/>
</dbReference>
<dbReference type="EMBL" id="SZWE01000001">
    <property type="protein sequence ID" value="MRU15666.1"/>
    <property type="molecule type" value="Genomic_DNA"/>
</dbReference>
<reference evidence="6 7" key="1">
    <citation type="submission" date="2019-05" db="EMBL/GenBank/DDBJ databases">
        <title>Roseovarius bejariae sp. nov., a moderately halophylic bacterium isolated from a saline soil in Rambla Salada (Murcia).</title>
        <authorList>
            <person name="Castro D.J."/>
            <person name="Gomez-Altuve A."/>
            <person name="Reina J.C."/>
            <person name="Rodriguez M."/>
            <person name="Sampedro I."/>
            <person name="Llamas I."/>
            <person name="Martinez-Checa F."/>
        </authorList>
    </citation>
    <scope>NUCLEOTIDE SEQUENCE [LARGE SCALE GENOMIC DNA]</scope>
    <source>
        <strain evidence="6 7">A21</strain>
    </source>
</reference>
<proteinExistence type="predicted"/>
<dbReference type="InterPro" id="IPR005824">
    <property type="entry name" value="KOW"/>
</dbReference>
<dbReference type="Pfam" id="PF00467">
    <property type="entry name" value="KOW"/>
    <property type="match status" value="1"/>
</dbReference>
<keyword evidence="1" id="KW-0889">Transcription antitermination</keyword>
<dbReference type="CDD" id="cd06091">
    <property type="entry name" value="KOW_NusG"/>
    <property type="match status" value="1"/>
</dbReference>
<dbReference type="InterPro" id="IPR036735">
    <property type="entry name" value="NGN_dom_sf"/>
</dbReference>
<evidence type="ECO:0000256" key="3">
    <source>
        <dbReference type="ARBA" id="ARBA00023163"/>
    </source>
</evidence>
<name>A0A844CX16_9RHOB</name>
<evidence type="ECO:0000256" key="1">
    <source>
        <dbReference type="ARBA" id="ARBA00022814"/>
    </source>
</evidence>
<evidence type="ECO:0000313" key="6">
    <source>
        <dbReference type="EMBL" id="MRU15666.1"/>
    </source>
</evidence>
<dbReference type="GO" id="GO:0006354">
    <property type="term" value="P:DNA-templated transcription elongation"/>
    <property type="evidence" value="ECO:0007669"/>
    <property type="project" value="InterPro"/>
</dbReference>
<sequence>MSLEQVSQNVSEPWYLAQLKPGGFERAVTNLARQGYESFMPMREETRRRAERWDTKLRPLFPGYLFVKVPDDRQQWRSINATYGVSRLVALDAGRPTQVAPELIAALQARVLEDGKLKPTAEFDVGDKVRVVSGPLADKLAEIESVPEQGRIYVLLELMGRYTKAVLSTTDVERS</sequence>
<dbReference type="SMART" id="SM00739">
    <property type="entry name" value="KOW"/>
    <property type="match status" value="1"/>
</dbReference>
<dbReference type="Proteomes" id="UP000564704">
    <property type="component" value="Unassembled WGS sequence"/>
</dbReference>
<dbReference type="RefSeq" id="WP_154151136.1">
    <property type="nucleotide sequence ID" value="NZ_SZWE01000001.1"/>
</dbReference>
<keyword evidence="7" id="KW-1185">Reference proteome</keyword>
<protein>
    <submittedName>
        <fullName evidence="6">Transcriptional activator RfaH</fullName>
    </submittedName>
</protein>
<accession>A0A844CX16</accession>
<dbReference type="AlphaFoldDB" id="A0A844CX16"/>
<dbReference type="SUPFAM" id="SSF82679">
    <property type="entry name" value="N-utilization substance G protein NusG, N-terminal domain"/>
    <property type="match status" value="1"/>
</dbReference>
<dbReference type="InterPro" id="IPR008991">
    <property type="entry name" value="Translation_prot_SH3-like_sf"/>
</dbReference>
<dbReference type="GO" id="GO:0031564">
    <property type="term" value="P:transcription antitermination"/>
    <property type="evidence" value="ECO:0007669"/>
    <property type="project" value="UniProtKB-KW"/>
</dbReference>
<evidence type="ECO:0000259" key="4">
    <source>
        <dbReference type="SMART" id="SM00738"/>
    </source>
</evidence>
<keyword evidence="3" id="KW-0804">Transcription</keyword>
<dbReference type="OrthoDB" id="9787731at2"/>
<dbReference type="PANTHER" id="PTHR30265">
    <property type="entry name" value="RHO-INTERACTING TRANSCRIPTION TERMINATION FACTOR NUSG"/>
    <property type="match status" value="1"/>
</dbReference>
<dbReference type="SUPFAM" id="SSF50104">
    <property type="entry name" value="Translation proteins SH3-like domain"/>
    <property type="match status" value="1"/>
</dbReference>
<dbReference type="InterPro" id="IPR006645">
    <property type="entry name" value="NGN-like_dom"/>
</dbReference>
<gene>
    <name evidence="6" type="ORF">FDP25_09515</name>
</gene>
<evidence type="ECO:0000313" key="7">
    <source>
        <dbReference type="Proteomes" id="UP000564704"/>
    </source>
</evidence>
<keyword evidence="2" id="KW-0805">Transcription regulation</keyword>
<feature type="domain" description="KOW" evidence="5">
    <location>
        <begin position="122"/>
        <end position="149"/>
    </location>
</feature>
<dbReference type="PANTHER" id="PTHR30265:SF4">
    <property type="entry name" value="KOW MOTIF FAMILY PROTEIN, EXPRESSED"/>
    <property type="match status" value="1"/>
</dbReference>
<dbReference type="SMART" id="SM00738">
    <property type="entry name" value="NGN"/>
    <property type="match status" value="1"/>
</dbReference>
<evidence type="ECO:0000256" key="2">
    <source>
        <dbReference type="ARBA" id="ARBA00023015"/>
    </source>
</evidence>
<dbReference type="Pfam" id="PF02357">
    <property type="entry name" value="NusG"/>
    <property type="match status" value="1"/>
</dbReference>
<dbReference type="InterPro" id="IPR043425">
    <property type="entry name" value="NusG-like"/>
</dbReference>
<comment type="caution">
    <text evidence="6">The sequence shown here is derived from an EMBL/GenBank/DDBJ whole genome shotgun (WGS) entry which is preliminary data.</text>
</comment>
<feature type="domain" description="NusG-like N-terminal" evidence="4">
    <location>
        <begin position="11"/>
        <end position="111"/>
    </location>
</feature>
<evidence type="ECO:0000259" key="5">
    <source>
        <dbReference type="SMART" id="SM00739"/>
    </source>
</evidence>